<gene>
    <name evidence="1" type="ORF">EVA_19841</name>
</gene>
<comment type="caution">
    <text evidence="1">The sequence shown here is derived from an EMBL/GenBank/DDBJ whole genome shotgun (WGS) entry which is preliminary data.</text>
</comment>
<dbReference type="GO" id="GO:0045892">
    <property type="term" value="P:negative regulation of DNA-templated transcription"/>
    <property type="evidence" value="ECO:0007669"/>
    <property type="project" value="TreeGrafter"/>
</dbReference>
<dbReference type="AlphaFoldDB" id="J9FR85"/>
<feature type="non-terminal residue" evidence="1">
    <location>
        <position position="75"/>
    </location>
</feature>
<dbReference type="GO" id="GO:0008270">
    <property type="term" value="F:zinc ion binding"/>
    <property type="evidence" value="ECO:0007669"/>
    <property type="project" value="TreeGrafter"/>
</dbReference>
<evidence type="ECO:0000313" key="1">
    <source>
        <dbReference type="EMBL" id="EJW92052.1"/>
    </source>
</evidence>
<reference evidence="1" key="1">
    <citation type="journal article" date="2012" name="PLoS ONE">
        <title>Gene sets for utilization of primary and secondary nutrition supplies in the distal gut of endangered iberian lynx.</title>
        <authorList>
            <person name="Alcaide M."/>
            <person name="Messina E."/>
            <person name="Richter M."/>
            <person name="Bargiela R."/>
            <person name="Peplies J."/>
            <person name="Huws S.A."/>
            <person name="Newbold C.J."/>
            <person name="Golyshin P.N."/>
            <person name="Simon M.A."/>
            <person name="Lopez G."/>
            <person name="Yakimov M.M."/>
            <person name="Ferrer M."/>
        </authorList>
    </citation>
    <scope>NUCLEOTIDE SEQUENCE</scope>
</reference>
<dbReference type="InterPro" id="IPR002481">
    <property type="entry name" value="FUR"/>
</dbReference>
<dbReference type="Gene3D" id="1.10.10.10">
    <property type="entry name" value="Winged helix-like DNA-binding domain superfamily/Winged helix DNA-binding domain"/>
    <property type="match status" value="1"/>
</dbReference>
<accession>J9FR85</accession>
<dbReference type="SUPFAM" id="SSF46785">
    <property type="entry name" value="Winged helix' DNA-binding domain"/>
    <property type="match status" value="1"/>
</dbReference>
<dbReference type="GO" id="GO:0003700">
    <property type="term" value="F:DNA-binding transcription factor activity"/>
    <property type="evidence" value="ECO:0007669"/>
    <property type="project" value="InterPro"/>
</dbReference>
<dbReference type="CDD" id="cd07153">
    <property type="entry name" value="Fur_like"/>
    <property type="match status" value="1"/>
</dbReference>
<dbReference type="PANTHER" id="PTHR33202">
    <property type="entry name" value="ZINC UPTAKE REGULATION PROTEIN"/>
    <property type="match status" value="1"/>
</dbReference>
<dbReference type="GO" id="GO:0000976">
    <property type="term" value="F:transcription cis-regulatory region binding"/>
    <property type="evidence" value="ECO:0007669"/>
    <property type="project" value="TreeGrafter"/>
</dbReference>
<dbReference type="PANTHER" id="PTHR33202:SF8">
    <property type="entry name" value="PEROXIDE-RESPONSIVE REPRESSOR PERR"/>
    <property type="match status" value="1"/>
</dbReference>
<organism evidence="1">
    <name type="scientific">gut metagenome</name>
    <dbReference type="NCBI Taxonomy" id="749906"/>
    <lineage>
        <taxon>unclassified sequences</taxon>
        <taxon>metagenomes</taxon>
        <taxon>organismal metagenomes</taxon>
    </lineage>
</organism>
<dbReference type="EMBL" id="AMCI01007786">
    <property type="protein sequence ID" value="EJW92052.1"/>
    <property type="molecule type" value="Genomic_DNA"/>
</dbReference>
<dbReference type="Pfam" id="PF01475">
    <property type="entry name" value="FUR"/>
    <property type="match status" value="1"/>
</dbReference>
<dbReference type="InterPro" id="IPR036390">
    <property type="entry name" value="WH_DNA-bd_sf"/>
</dbReference>
<dbReference type="GO" id="GO:1900376">
    <property type="term" value="P:regulation of secondary metabolite biosynthetic process"/>
    <property type="evidence" value="ECO:0007669"/>
    <property type="project" value="TreeGrafter"/>
</dbReference>
<sequence length="75" mass="8498">MEPAAKQFKKRNAILQCLRQTHAHPSAEMVYDLLQQEHPDISLATVYRNLARFKSQGLIQSLGTVNGVERFDADT</sequence>
<protein>
    <submittedName>
        <fullName evidence="1">Ferric-uptake regulator</fullName>
    </submittedName>
</protein>
<dbReference type="InterPro" id="IPR036388">
    <property type="entry name" value="WH-like_DNA-bd_sf"/>
</dbReference>
<proteinExistence type="predicted"/>
<name>J9FR85_9ZZZZ</name>